<dbReference type="EMBL" id="JADMNK010000003">
    <property type="protein sequence ID" value="MBZ0057760.1"/>
    <property type="molecule type" value="Genomic_DNA"/>
</dbReference>
<proteinExistence type="predicted"/>
<dbReference type="InterPro" id="IPR009506">
    <property type="entry name" value="YjiS-like"/>
</dbReference>
<reference evidence="2 3" key="1">
    <citation type="submission" date="2020-11" db="EMBL/GenBank/DDBJ databases">
        <title>Draft Genome of Enterobacter sp. strain EMC7.</title>
        <authorList>
            <person name="Barman P."/>
            <person name="Sinha S."/>
            <person name="Sen S."/>
            <person name="Chakraborty R."/>
        </authorList>
    </citation>
    <scope>NUCLEOTIDE SEQUENCE [LARGE SCALE GENOMIC DNA]</scope>
    <source>
        <strain evidence="2 3">EMC7</strain>
    </source>
</reference>
<dbReference type="Pfam" id="PF06568">
    <property type="entry name" value="YjiS-like"/>
    <property type="match status" value="1"/>
</dbReference>
<feature type="domain" description="YjiS-like" evidence="1">
    <location>
        <begin position="20"/>
        <end position="52"/>
    </location>
</feature>
<evidence type="ECO:0000259" key="1">
    <source>
        <dbReference type="Pfam" id="PF06568"/>
    </source>
</evidence>
<dbReference type="RefSeq" id="WP_072036680.1">
    <property type="nucleotide sequence ID" value="NZ_JADMNK010000003.1"/>
</dbReference>
<organism evidence="2 3">
    <name type="scientific">Leclercia barmai</name>
    <dbReference type="NCBI Taxonomy" id="2785629"/>
    <lineage>
        <taxon>Bacteria</taxon>
        <taxon>Pseudomonadati</taxon>
        <taxon>Pseudomonadota</taxon>
        <taxon>Gammaproteobacteria</taxon>
        <taxon>Enterobacterales</taxon>
        <taxon>Enterobacteriaceae</taxon>
        <taxon>Leclercia</taxon>
    </lineage>
</organism>
<dbReference type="Proteomes" id="UP000706580">
    <property type="component" value="Unassembled WGS sequence"/>
</dbReference>
<name>A0ABS7RTW7_9ENTR</name>
<accession>A0ABS7RTW7</accession>
<sequence>MEFNENRARRPFAIFILTGRIFARWYRINRTRRILSQLSDEHLKDIGLSRHDL</sequence>
<keyword evidence="3" id="KW-1185">Reference proteome</keyword>
<gene>
    <name evidence="2" type="ORF">ITX56_07990</name>
</gene>
<evidence type="ECO:0000313" key="2">
    <source>
        <dbReference type="EMBL" id="MBZ0057760.1"/>
    </source>
</evidence>
<comment type="caution">
    <text evidence="2">The sequence shown here is derived from an EMBL/GenBank/DDBJ whole genome shotgun (WGS) entry which is preliminary data.</text>
</comment>
<protein>
    <submittedName>
        <fullName evidence="2">DUF1127 domain-containing protein</fullName>
    </submittedName>
</protein>
<evidence type="ECO:0000313" key="3">
    <source>
        <dbReference type="Proteomes" id="UP000706580"/>
    </source>
</evidence>